<name>A0A1U7NM85_9FIRM</name>
<gene>
    <name evidence="2" type="ORF">BO225_07105</name>
</gene>
<reference evidence="2 3" key="1">
    <citation type="submission" date="2016-11" db="EMBL/GenBank/DDBJ databases">
        <title>Description of two novel members of the family Erysipelotrichaceae: Ileibacterium lipovorans gen. nov., sp. nov. and Dubosiella newyorkensis, gen. nov., sp. nov.</title>
        <authorList>
            <person name="Cox L.M."/>
            <person name="Sohn J."/>
            <person name="Tyrrell K.L."/>
            <person name="Citron D.M."/>
            <person name="Lawson P.A."/>
            <person name="Patel N.B."/>
            <person name="Iizumi T."/>
            <person name="Perez-Perez G.I."/>
            <person name="Goldstein E.J."/>
            <person name="Blaser M.J."/>
        </authorList>
    </citation>
    <scope>NUCLEOTIDE SEQUENCE [LARGE SCALE GENOMIC DNA]</scope>
    <source>
        <strain evidence="2 3">NYU-BL-A4</strain>
    </source>
</reference>
<sequence>MRSLEAIQKAMDFYHQITGLRSYFVQDIGDVDSAKEKNFFCKCIKMSNKALEHCEACTIENYTNALGKNEIQMYSCHAGLVKWSVPVDFEDVKGVIVSEGVITSQQIEDKERWIEYIVVKYDLPKEIMMQNYEKIVEMDEEEVNDSIQLLLALLSYYKTLCE</sequence>
<protein>
    <recommendedName>
        <fullName evidence="1">PocR domain-containing protein</fullName>
    </recommendedName>
</protein>
<dbReference type="Proteomes" id="UP000186705">
    <property type="component" value="Unassembled WGS sequence"/>
</dbReference>
<dbReference type="EMBL" id="MPKA01000067">
    <property type="protein sequence ID" value="OLU46241.1"/>
    <property type="molecule type" value="Genomic_DNA"/>
</dbReference>
<organism evidence="2 3">
    <name type="scientific">Dubosiella newyorkensis</name>
    <dbReference type="NCBI Taxonomy" id="1862672"/>
    <lineage>
        <taxon>Bacteria</taxon>
        <taxon>Bacillati</taxon>
        <taxon>Bacillota</taxon>
        <taxon>Erysipelotrichia</taxon>
        <taxon>Erysipelotrichales</taxon>
        <taxon>Erysipelotrichaceae</taxon>
        <taxon>Dubosiella</taxon>
    </lineage>
</organism>
<evidence type="ECO:0000313" key="3">
    <source>
        <dbReference type="Proteomes" id="UP000186705"/>
    </source>
</evidence>
<evidence type="ECO:0000259" key="1">
    <source>
        <dbReference type="Pfam" id="PF10114"/>
    </source>
</evidence>
<accession>A0A1U7NM85</accession>
<comment type="caution">
    <text evidence="2">The sequence shown here is derived from an EMBL/GenBank/DDBJ whole genome shotgun (WGS) entry which is preliminary data.</text>
</comment>
<keyword evidence="3" id="KW-1185">Reference proteome</keyword>
<dbReference type="OrthoDB" id="9809348at2"/>
<dbReference type="Pfam" id="PF10114">
    <property type="entry name" value="PocR"/>
    <property type="match status" value="1"/>
</dbReference>
<feature type="domain" description="PocR" evidence="1">
    <location>
        <begin position="4"/>
        <end position="157"/>
    </location>
</feature>
<dbReference type="GeneID" id="78275709"/>
<dbReference type="AlphaFoldDB" id="A0A1U7NM85"/>
<dbReference type="InterPro" id="IPR018771">
    <property type="entry name" value="PocR_dom"/>
</dbReference>
<dbReference type="RefSeq" id="WP_076341578.1">
    <property type="nucleotide sequence ID" value="NZ_CAOQIG010000018.1"/>
</dbReference>
<evidence type="ECO:0000313" key="2">
    <source>
        <dbReference type="EMBL" id="OLU46241.1"/>
    </source>
</evidence>
<dbReference type="STRING" id="1862672.BO225_07105"/>
<proteinExistence type="predicted"/>